<name>A0AAJ2VXM9_9FLAO</name>
<dbReference type="GO" id="GO:0009279">
    <property type="term" value="C:cell outer membrane"/>
    <property type="evidence" value="ECO:0007669"/>
    <property type="project" value="UniProtKB-SubCell"/>
</dbReference>
<dbReference type="PANTHER" id="PTHR30026">
    <property type="entry name" value="OUTER MEMBRANE PROTEIN TOLC"/>
    <property type="match status" value="1"/>
</dbReference>
<dbReference type="Pfam" id="PF02321">
    <property type="entry name" value="OEP"/>
    <property type="match status" value="2"/>
</dbReference>
<evidence type="ECO:0000256" key="5">
    <source>
        <dbReference type="ARBA" id="ARBA00022692"/>
    </source>
</evidence>
<keyword evidence="4" id="KW-1134">Transmembrane beta strand</keyword>
<keyword evidence="8" id="KW-0732">Signal</keyword>
<feature type="signal peptide" evidence="8">
    <location>
        <begin position="1"/>
        <end position="23"/>
    </location>
</feature>
<evidence type="ECO:0000256" key="7">
    <source>
        <dbReference type="ARBA" id="ARBA00023237"/>
    </source>
</evidence>
<evidence type="ECO:0000313" key="9">
    <source>
        <dbReference type="EMBL" id="MDX6183551.1"/>
    </source>
</evidence>
<keyword evidence="6" id="KW-0472">Membrane</keyword>
<dbReference type="GO" id="GO:0015288">
    <property type="term" value="F:porin activity"/>
    <property type="evidence" value="ECO:0007669"/>
    <property type="project" value="TreeGrafter"/>
</dbReference>
<feature type="chain" id="PRO_5042553638" evidence="8">
    <location>
        <begin position="24"/>
        <end position="461"/>
    </location>
</feature>
<dbReference type="Proteomes" id="UP001270053">
    <property type="component" value="Unassembled WGS sequence"/>
</dbReference>
<keyword evidence="12" id="KW-1185">Reference proteome</keyword>
<comment type="similarity">
    <text evidence="2">Belongs to the outer membrane factor (OMF) (TC 1.B.17) family.</text>
</comment>
<accession>A0AAJ2VXM9</accession>
<comment type="caution">
    <text evidence="10">The sequence shown here is derived from an EMBL/GenBank/DDBJ whole genome shotgun (WGS) entry which is preliminary data.</text>
</comment>
<dbReference type="PANTHER" id="PTHR30026:SF20">
    <property type="entry name" value="OUTER MEMBRANE PROTEIN TOLC"/>
    <property type="match status" value="1"/>
</dbReference>
<sequence length="461" mass="51921">MKINKYNSLVFALLFGFGLSSQAQTKQWTLEECVRYAIENNITIKLSELDVKNADIDKKDAFGNYLPSVNGNASHSWNIGLNQDVTTGLLRNQTTQYSSVGLNAGVDIYKGLQIQNTYRRAKLSIIASQYQLLKMQEDISLNVANAFLQILSYKEELKVKKEQLSIDEKRFKRSEEMVNAGTIPRGDLYDLKATIATDQQAITVSENNLLISKLSLAQLLQLKEFADFDVIDDTNAKDENNIMAQSPIDIYNKARETRTELKLAQTNLEIAEKNVAIAKGAYQPTLSGFYGFNTRASYSDKVVGVDANGDPILGGPDPVFQQFSDNKGHNFGFQLNVPIFNGFSVRNNVERNKVSLEKSKIDLEQKSLDLQRNVYTAFTNAKGALNTYESSTITLEARQQAYNYAKEKYDVGLMNSFDFTQAQTLLTNAQSDVIRTKYDYIFKIKILEFYFGIPIVPIITK</sequence>
<dbReference type="GO" id="GO:1990281">
    <property type="term" value="C:efflux pump complex"/>
    <property type="evidence" value="ECO:0007669"/>
    <property type="project" value="TreeGrafter"/>
</dbReference>
<evidence type="ECO:0000313" key="11">
    <source>
        <dbReference type="Proteomes" id="UP001270053"/>
    </source>
</evidence>
<dbReference type="Gene3D" id="1.20.1600.10">
    <property type="entry name" value="Outer membrane efflux proteins (OEP)"/>
    <property type="match status" value="1"/>
</dbReference>
<proteinExistence type="inferred from homology"/>
<dbReference type="GO" id="GO:0015562">
    <property type="term" value="F:efflux transmembrane transporter activity"/>
    <property type="evidence" value="ECO:0007669"/>
    <property type="project" value="InterPro"/>
</dbReference>
<dbReference type="Proteomes" id="UP001278738">
    <property type="component" value="Unassembled WGS sequence"/>
</dbReference>
<evidence type="ECO:0000256" key="3">
    <source>
        <dbReference type="ARBA" id="ARBA00022448"/>
    </source>
</evidence>
<evidence type="ECO:0000256" key="1">
    <source>
        <dbReference type="ARBA" id="ARBA00004442"/>
    </source>
</evidence>
<organism evidence="10 11">
    <name type="scientific">Flavobacterium flavipigmentatum</name>
    <dbReference type="NCBI Taxonomy" id="2893884"/>
    <lineage>
        <taxon>Bacteria</taxon>
        <taxon>Pseudomonadati</taxon>
        <taxon>Bacteroidota</taxon>
        <taxon>Flavobacteriia</taxon>
        <taxon>Flavobacteriales</taxon>
        <taxon>Flavobacteriaceae</taxon>
        <taxon>Flavobacterium</taxon>
    </lineage>
</organism>
<keyword evidence="3" id="KW-0813">Transport</keyword>
<dbReference type="RefSeq" id="WP_229976082.1">
    <property type="nucleotide sequence ID" value="NZ_CP087133.1"/>
</dbReference>
<dbReference type="AlphaFoldDB" id="A0AAJ2VXM9"/>
<evidence type="ECO:0000256" key="4">
    <source>
        <dbReference type="ARBA" id="ARBA00022452"/>
    </source>
</evidence>
<evidence type="ECO:0000256" key="8">
    <source>
        <dbReference type="SAM" id="SignalP"/>
    </source>
</evidence>
<dbReference type="EMBL" id="JAWXVG010000008">
    <property type="protein sequence ID" value="MDX6183551.1"/>
    <property type="molecule type" value="Genomic_DNA"/>
</dbReference>
<dbReference type="InterPro" id="IPR051906">
    <property type="entry name" value="TolC-like"/>
</dbReference>
<evidence type="ECO:0000256" key="6">
    <source>
        <dbReference type="ARBA" id="ARBA00023136"/>
    </source>
</evidence>
<dbReference type="EMBL" id="JAWXVH010000009">
    <property type="protein sequence ID" value="MDX6187047.1"/>
    <property type="molecule type" value="Genomic_DNA"/>
</dbReference>
<evidence type="ECO:0000313" key="12">
    <source>
        <dbReference type="Proteomes" id="UP001278738"/>
    </source>
</evidence>
<dbReference type="InterPro" id="IPR003423">
    <property type="entry name" value="OMP_efflux"/>
</dbReference>
<evidence type="ECO:0000313" key="10">
    <source>
        <dbReference type="EMBL" id="MDX6187047.1"/>
    </source>
</evidence>
<keyword evidence="7" id="KW-0998">Cell outer membrane</keyword>
<evidence type="ECO:0000256" key="2">
    <source>
        <dbReference type="ARBA" id="ARBA00007613"/>
    </source>
</evidence>
<protein>
    <submittedName>
        <fullName evidence="10">TolC family protein</fullName>
    </submittedName>
</protein>
<comment type="subcellular location">
    <subcellularLocation>
        <location evidence="1">Cell outer membrane</location>
    </subcellularLocation>
</comment>
<dbReference type="SUPFAM" id="SSF56954">
    <property type="entry name" value="Outer membrane efflux proteins (OEP)"/>
    <property type="match status" value="1"/>
</dbReference>
<keyword evidence="5" id="KW-0812">Transmembrane</keyword>
<reference evidence="10 12" key="1">
    <citation type="submission" date="2023-11" db="EMBL/GenBank/DDBJ databases">
        <title>Unpublished Manusciprt.</title>
        <authorList>
            <person name="Saticioglu I.B."/>
            <person name="Ay H."/>
            <person name="Ajmi N."/>
            <person name="Altun S."/>
            <person name="Duman M."/>
        </authorList>
    </citation>
    <scope>NUCLEOTIDE SEQUENCE</scope>
    <source>
        <strain evidence="9 12">Fl-33</strain>
        <strain evidence="10">Fl-77</strain>
    </source>
</reference>
<gene>
    <name evidence="9" type="ORF">SGQ18_15415</name>
    <name evidence="10" type="ORF">SGQ44_14880</name>
</gene>